<name>A0A0K0XA90_MYCGD</name>
<keyword evidence="3" id="KW-0288">FMN</keyword>
<evidence type="ECO:0000256" key="6">
    <source>
        <dbReference type="SAM" id="MobiDB-lite"/>
    </source>
</evidence>
<proteinExistence type="predicted"/>
<sequence>MSALFTPLKLRGVTSRNRIWLAPMCQYAVSERDGVPTDWHLVQLGARAVGGFGLVMSEATAVSPEGRISPQDTGLWDDRQVEPWARIVDFVRDQGALAGVQLAHAGRKAGSSTGSPWFDPADPSPTAAWPTIAPSAIAWNGFPAPRAMSISDIGAVIAAFAAATHRADAAGFDVVELHGAHGYLLHEFLSPLSNTRVDSYGGSLPNRARLMLEVVSAVRAVLPDRKALVMRLSATDWIERGWALDECVELAVWLREHGVDLVDVSSGGLDERQDIPVGPGYQTGFAAEIRSRAGIATGAVGIITEPVDAEEVIATGKADVVSVGRAALREPAWPLRAAHELGLSPSAAPYRPAHRRGTWRTAATPLER</sequence>
<organism evidence="8 9">
    <name type="scientific">Mycolicibacterium goodii</name>
    <name type="common">Mycobacterium goodii</name>
    <dbReference type="NCBI Taxonomy" id="134601"/>
    <lineage>
        <taxon>Bacteria</taxon>
        <taxon>Bacillati</taxon>
        <taxon>Actinomycetota</taxon>
        <taxon>Actinomycetes</taxon>
        <taxon>Mycobacteriales</taxon>
        <taxon>Mycobacteriaceae</taxon>
        <taxon>Mycolicibacterium</taxon>
    </lineage>
</organism>
<dbReference type="InterPro" id="IPR044152">
    <property type="entry name" value="YqjM-like"/>
</dbReference>
<feature type="region of interest" description="Disordered" evidence="6">
    <location>
        <begin position="349"/>
        <end position="368"/>
    </location>
</feature>
<accession>A0A0K0XA90</accession>
<feature type="domain" description="NADH:flavin oxidoreductase/NADH oxidase N-terminal" evidence="7">
    <location>
        <begin position="4"/>
        <end position="341"/>
    </location>
</feature>
<dbReference type="OrthoDB" id="3169239at2"/>
<dbReference type="Gene3D" id="3.20.20.70">
    <property type="entry name" value="Aldolase class I"/>
    <property type="match status" value="1"/>
</dbReference>
<dbReference type="KEGG" id="mgo:AFA91_23120"/>
<dbReference type="PANTHER" id="PTHR43303:SF4">
    <property type="entry name" value="NADPH DEHYDROGENASE C23G7.10C-RELATED"/>
    <property type="match status" value="1"/>
</dbReference>
<evidence type="ECO:0000256" key="5">
    <source>
        <dbReference type="ARBA" id="ARBA00023002"/>
    </source>
</evidence>
<dbReference type="PANTHER" id="PTHR43303">
    <property type="entry name" value="NADPH DEHYDROGENASE C23G7.10C-RELATED"/>
    <property type="match status" value="1"/>
</dbReference>
<evidence type="ECO:0000313" key="9">
    <source>
        <dbReference type="Proteomes" id="UP000062255"/>
    </source>
</evidence>
<dbReference type="InterPro" id="IPR013785">
    <property type="entry name" value="Aldolase_TIM"/>
</dbReference>
<dbReference type="EMBL" id="CP012150">
    <property type="protein sequence ID" value="AKS34305.1"/>
    <property type="molecule type" value="Genomic_DNA"/>
</dbReference>
<keyword evidence="4" id="KW-0521">NADP</keyword>
<protein>
    <submittedName>
        <fullName evidence="8">Oxidoreductase</fullName>
    </submittedName>
</protein>
<evidence type="ECO:0000313" key="8">
    <source>
        <dbReference type="EMBL" id="AKS34305.1"/>
    </source>
</evidence>
<evidence type="ECO:0000256" key="3">
    <source>
        <dbReference type="ARBA" id="ARBA00022643"/>
    </source>
</evidence>
<dbReference type="InterPro" id="IPR001155">
    <property type="entry name" value="OxRdtase_FMN_N"/>
</dbReference>
<dbReference type="Pfam" id="PF00724">
    <property type="entry name" value="Oxidored_FMN"/>
    <property type="match status" value="1"/>
</dbReference>
<dbReference type="CDD" id="cd02932">
    <property type="entry name" value="OYE_YqiM_FMN"/>
    <property type="match status" value="1"/>
</dbReference>
<dbReference type="GO" id="GO:0050661">
    <property type="term" value="F:NADP binding"/>
    <property type="evidence" value="ECO:0007669"/>
    <property type="project" value="InterPro"/>
</dbReference>
<dbReference type="GO" id="GO:0003959">
    <property type="term" value="F:NADPH dehydrogenase activity"/>
    <property type="evidence" value="ECO:0007669"/>
    <property type="project" value="InterPro"/>
</dbReference>
<gene>
    <name evidence="8" type="ORF">AFA91_23120</name>
</gene>
<evidence type="ECO:0000259" key="7">
    <source>
        <dbReference type="Pfam" id="PF00724"/>
    </source>
</evidence>
<dbReference type="STRING" id="134601.AFA91_23120"/>
<dbReference type="SUPFAM" id="SSF51395">
    <property type="entry name" value="FMN-linked oxidoreductases"/>
    <property type="match status" value="1"/>
</dbReference>
<reference evidence="8 9" key="1">
    <citation type="submission" date="2015-07" db="EMBL/GenBank/DDBJ databases">
        <title>Complete genome sequence of Mycobacterium goodii X7B, a facultative thermophilic biodesulfurizing bacterium.</title>
        <authorList>
            <person name="Yu B."/>
            <person name="Li F."/>
            <person name="Xu P."/>
        </authorList>
    </citation>
    <scope>NUCLEOTIDE SEQUENCE [LARGE SCALE GENOMIC DNA]</scope>
    <source>
        <strain evidence="8 9">X7B</strain>
    </source>
</reference>
<keyword evidence="2" id="KW-0285">Flavoprotein</keyword>
<evidence type="ECO:0000256" key="1">
    <source>
        <dbReference type="ARBA" id="ARBA00001917"/>
    </source>
</evidence>
<dbReference type="AlphaFoldDB" id="A0A0K0XA90"/>
<dbReference type="GO" id="GO:0010181">
    <property type="term" value="F:FMN binding"/>
    <property type="evidence" value="ECO:0007669"/>
    <property type="project" value="InterPro"/>
</dbReference>
<dbReference type="PATRIC" id="fig|134601.6.peg.4772"/>
<evidence type="ECO:0000256" key="4">
    <source>
        <dbReference type="ARBA" id="ARBA00022857"/>
    </source>
</evidence>
<evidence type="ECO:0000256" key="2">
    <source>
        <dbReference type="ARBA" id="ARBA00022630"/>
    </source>
</evidence>
<keyword evidence="5" id="KW-0560">Oxidoreductase</keyword>
<dbReference type="RefSeq" id="WP_049746758.1">
    <property type="nucleotide sequence ID" value="NZ_CP012150.1"/>
</dbReference>
<dbReference type="Proteomes" id="UP000062255">
    <property type="component" value="Chromosome"/>
</dbReference>
<comment type="cofactor">
    <cofactor evidence="1">
        <name>FMN</name>
        <dbReference type="ChEBI" id="CHEBI:58210"/>
    </cofactor>
</comment>